<accession>A0A1V4ASK6</accession>
<sequence length="209" mass="23350">MDAINLNSDLKDVVERVRGMCFKAESILSLCMDGFMKHKIGMIDEAKKMSQAIYDEENELIAMLTRAASKPAMDKETIKAVMAVISHIEMATNGLVVILQGVKKKVDEGVLFSDKGVNEISHLFRETLDILRTAGDVILTKNEVLKKHLADKYISLGQTIDAYSEEHEDRLIKGVCQPKSSSLYLNIVDSLVKVAGHIKQAIDRLFENR</sequence>
<dbReference type="Gene3D" id="1.20.58.220">
    <property type="entry name" value="Phosphate transport system protein phou homolog 2, domain 2"/>
    <property type="match status" value="1"/>
</dbReference>
<dbReference type="InterPro" id="IPR038078">
    <property type="entry name" value="PhoU-like_sf"/>
</dbReference>
<proteinExistence type="predicted"/>
<dbReference type="EMBL" id="AYTS01000098">
    <property type="protein sequence ID" value="OOP56119.1"/>
    <property type="molecule type" value="Genomic_DNA"/>
</dbReference>
<reference evidence="1 2" key="1">
    <citation type="journal article" date="2017" name="Water Res.">
        <title>Discovery and metagenomic analysis of an anammox bacterial enrichment related to Candidatus "Brocadia caroliniensis" in a full-scale glycerol-fed nitritation-denitritation separate centrate treatment process.</title>
        <authorList>
            <person name="Park H."/>
            <person name="Brotto A.C."/>
            <person name="van Loosdrecht M.C."/>
            <person name="Chandran K."/>
        </authorList>
    </citation>
    <scope>NUCLEOTIDE SEQUENCE [LARGE SCALE GENOMIC DNA]</scope>
    <source>
        <strain evidence="1">26THWARD</strain>
    </source>
</reference>
<evidence type="ECO:0000313" key="1">
    <source>
        <dbReference type="EMBL" id="OOP56119.1"/>
    </source>
</evidence>
<gene>
    <name evidence="1" type="ORF">AYP45_10895</name>
</gene>
<name>A0A1V4ASK6_9BACT</name>
<dbReference type="SUPFAM" id="SSF109755">
    <property type="entry name" value="PhoU-like"/>
    <property type="match status" value="1"/>
</dbReference>
<dbReference type="STRING" id="1004156.AYP45_10895"/>
<protein>
    <recommendedName>
        <fullName evidence="3">PhoU domain-containing protein</fullName>
    </recommendedName>
</protein>
<dbReference type="Proteomes" id="UP000189681">
    <property type="component" value="Unassembled WGS sequence"/>
</dbReference>
<organism evidence="1 2">
    <name type="scientific">Candidatus Brocadia carolinensis</name>
    <dbReference type="NCBI Taxonomy" id="1004156"/>
    <lineage>
        <taxon>Bacteria</taxon>
        <taxon>Pseudomonadati</taxon>
        <taxon>Planctomycetota</taxon>
        <taxon>Candidatus Brocadiia</taxon>
        <taxon>Candidatus Brocadiales</taxon>
        <taxon>Candidatus Brocadiaceae</taxon>
        <taxon>Candidatus Brocadia</taxon>
    </lineage>
</organism>
<comment type="caution">
    <text evidence="1">The sequence shown here is derived from an EMBL/GenBank/DDBJ whole genome shotgun (WGS) entry which is preliminary data.</text>
</comment>
<dbReference type="AlphaFoldDB" id="A0A1V4ASK6"/>
<evidence type="ECO:0008006" key="3">
    <source>
        <dbReference type="Google" id="ProtNLM"/>
    </source>
</evidence>
<evidence type="ECO:0000313" key="2">
    <source>
        <dbReference type="Proteomes" id="UP000189681"/>
    </source>
</evidence>